<evidence type="ECO:0000256" key="12">
    <source>
        <dbReference type="ARBA" id="ARBA00022723"/>
    </source>
</evidence>
<evidence type="ECO:0000256" key="1">
    <source>
        <dbReference type="ARBA" id="ARBA00000915"/>
    </source>
</evidence>
<dbReference type="GO" id="GO:0000287">
    <property type="term" value="F:magnesium ion binding"/>
    <property type="evidence" value="ECO:0007669"/>
    <property type="project" value="UniProtKB-UniRule"/>
</dbReference>
<dbReference type="HAMAP" id="MF_00079">
    <property type="entry name" value="HisG_Long"/>
    <property type="match status" value="1"/>
</dbReference>
<dbReference type="GO" id="GO:0000105">
    <property type="term" value="P:L-histidine biosynthetic process"/>
    <property type="evidence" value="ECO:0007669"/>
    <property type="project" value="UniProtKB-UniRule"/>
</dbReference>
<evidence type="ECO:0000256" key="3">
    <source>
        <dbReference type="ARBA" id="ARBA00004496"/>
    </source>
</evidence>
<comment type="cofactor">
    <cofactor evidence="2 18">
        <name>Mg(2+)</name>
        <dbReference type="ChEBI" id="CHEBI:18420"/>
    </cofactor>
</comment>
<evidence type="ECO:0000256" key="14">
    <source>
        <dbReference type="ARBA" id="ARBA00022840"/>
    </source>
</evidence>
<keyword evidence="15 18" id="KW-0460">Magnesium</keyword>
<organism evidence="21 22">
    <name type="scientific">Candidatus Methanofastidiosum methylothiophilum</name>
    <dbReference type="NCBI Taxonomy" id="1705564"/>
    <lineage>
        <taxon>Archaea</taxon>
        <taxon>Methanobacteriati</taxon>
        <taxon>Methanobacteriota</taxon>
        <taxon>Stenosarchaea group</taxon>
        <taxon>Candidatus Methanofastidiosia</taxon>
        <taxon>Candidatus Methanofastidiosales</taxon>
        <taxon>Candidatus Methanofastidiosaceae</taxon>
        <taxon>Candidatus Methanofastidiosum</taxon>
    </lineage>
</organism>
<evidence type="ECO:0000256" key="11">
    <source>
        <dbReference type="ARBA" id="ARBA00022679"/>
    </source>
</evidence>
<dbReference type="Pfam" id="PF08029">
    <property type="entry name" value="HisG_C"/>
    <property type="match status" value="1"/>
</dbReference>
<name>A0A150J490_9EURY</name>
<dbReference type="SUPFAM" id="SSF54913">
    <property type="entry name" value="GlnB-like"/>
    <property type="match status" value="1"/>
</dbReference>
<evidence type="ECO:0000256" key="9">
    <source>
        <dbReference type="ARBA" id="ARBA00022605"/>
    </source>
</evidence>
<dbReference type="FunFam" id="3.30.70.120:FF:000002">
    <property type="entry name" value="ATP phosphoribosyltransferase"/>
    <property type="match status" value="1"/>
</dbReference>
<keyword evidence="8 18" id="KW-0963">Cytoplasm</keyword>
<keyword evidence="16 18" id="KW-0368">Histidine biosynthesis</keyword>
<dbReference type="Proteomes" id="UP000075398">
    <property type="component" value="Unassembled WGS sequence"/>
</dbReference>
<evidence type="ECO:0000256" key="6">
    <source>
        <dbReference type="ARBA" id="ARBA00011946"/>
    </source>
</evidence>
<dbReference type="GO" id="GO:0005524">
    <property type="term" value="F:ATP binding"/>
    <property type="evidence" value="ECO:0007669"/>
    <property type="project" value="UniProtKB-KW"/>
</dbReference>
<dbReference type="SUPFAM" id="SSF53850">
    <property type="entry name" value="Periplasmic binding protein-like II"/>
    <property type="match status" value="1"/>
</dbReference>
<evidence type="ECO:0000256" key="7">
    <source>
        <dbReference type="ARBA" id="ARBA00020998"/>
    </source>
</evidence>
<dbReference type="NCBIfam" id="TIGR03455">
    <property type="entry name" value="HisG_C-term"/>
    <property type="match status" value="1"/>
</dbReference>
<dbReference type="EMBL" id="LNGC01000036">
    <property type="protein sequence ID" value="KYC52039.1"/>
    <property type="molecule type" value="Genomic_DNA"/>
</dbReference>
<dbReference type="GO" id="GO:0005737">
    <property type="term" value="C:cytoplasm"/>
    <property type="evidence" value="ECO:0007669"/>
    <property type="project" value="UniProtKB-SubCell"/>
</dbReference>
<evidence type="ECO:0000256" key="15">
    <source>
        <dbReference type="ARBA" id="ARBA00022842"/>
    </source>
</evidence>
<keyword evidence="10 18" id="KW-0328">Glycosyltransferase</keyword>
<dbReference type="InterPro" id="IPR013820">
    <property type="entry name" value="ATP_PRibTrfase_cat"/>
</dbReference>
<protein>
    <recommendedName>
        <fullName evidence="7 18">ATP phosphoribosyltransferase</fullName>
        <shortName evidence="18">ATP-PRT</shortName>
        <shortName evidence="18">ATP-PRTase</shortName>
        <ecNumber evidence="6 18">2.4.2.17</ecNumber>
    </recommendedName>
</protein>
<evidence type="ECO:0000259" key="19">
    <source>
        <dbReference type="Pfam" id="PF01634"/>
    </source>
</evidence>
<dbReference type="InterPro" id="IPR020621">
    <property type="entry name" value="ATP-PRT_HisG_long"/>
</dbReference>
<comment type="subcellular location">
    <subcellularLocation>
        <location evidence="3 18">Cytoplasm</location>
    </subcellularLocation>
</comment>
<dbReference type="GO" id="GO:0003879">
    <property type="term" value="F:ATP phosphoribosyltransferase activity"/>
    <property type="evidence" value="ECO:0007669"/>
    <property type="project" value="UniProtKB-UniRule"/>
</dbReference>
<evidence type="ECO:0000256" key="8">
    <source>
        <dbReference type="ARBA" id="ARBA00022490"/>
    </source>
</evidence>
<dbReference type="PANTHER" id="PTHR21403">
    <property type="entry name" value="ATP PHOSPHORIBOSYLTRANSFERASE ATP-PRTASE"/>
    <property type="match status" value="1"/>
</dbReference>
<keyword evidence="11 18" id="KW-0808">Transferase</keyword>
<dbReference type="PROSITE" id="PS01316">
    <property type="entry name" value="ATP_P_PHORIBOSYLTR"/>
    <property type="match status" value="1"/>
</dbReference>
<dbReference type="Pfam" id="PF01634">
    <property type="entry name" value="HisG"/>
    <property type="match status" value="1"/>
</dbReference>
<keyword evidence="9 18" id="KW-0028">Amino-acid biosynthesis</keyword>
<feature type="domain" description="Histidine biosynthesis HisG C-terminal" evidence="20">
    <location>
        <begin position="209"/>
        <end position="282"/>
    </location>
</feature>
<evidence type="ECO:0000256" key="2">
    <source>
        <dbReference type="ARBA" id="ARBA00001946"/>
    </source>
</evidence>
<evidence type="ECO:0000256" key="13">
    <source>
        <dbReference type="ARBA" id="ARBA00022741"/>
    </source>
</evidence>
<dbReference type="PATRIC" id="fig|1705409.3.peg.1049"/>
<gene>
    <name evidence="21" type="primary">hisG_2</name>
    <name evidence="18" type="synonym">hisG</name>
    <name evidence="21" type="ORF">AMQ22_01018</name>
</gene>
<sequence length="285" mass="31575">MLKIAIPKKGRLSNPCLEILKKSGYEFEDSGRKLFSRIEEKNIEAVFVRTQDIPEYVQDQVVDMGITGLDIIRERGADIEILQKMGFGKCTLTIAAPKNSLINKFDDIKNGMKIVTEFPNITDRYFKDKGINLKVIEVSGSTEIAPYLGVSDLISDIVSTGTTLVMNNLKSIIPILDSEAVLIANKDSLNKKREEIELLSSSIKSVLDAQGKKYIMVNLPTKSLAEFEKEFHGLGGPTVMDVISKESLVAAHFVVDEKKVSETIQKLKKMGGTGILITPIERLVN</sequence>
<comment type="similarity">
    <text evidence="5 18">Belongs to the ATP phosphoribosyltransferase family. Long subfamily.</text>
</comment>
<dbReference type="InterPro" id="IPR011322">
    <property type="entry name" value="N-reg_PII-like_a/b"/>
</dbReference>
<evidence type="ECO:0000256" key="17">
    <source>
        <dbReference type="ARBA" id="ARBA00024861"/>
    </source>
</evidence>
<evidence type="ECO:0000256" key="18">
    <source>
        <dbReference type="HAMAP-Rule" id="MF_00079"/>
    </source>
</evidence>
<evidence type="ECO:0000256" key="16">
    <source>
        <dbReference type="ARBA" id="ARBA00023102"/>
    </source>
</evidence>
<keyword evidence="14 18" id="KW-0067">ATP-binding</keyword>
<comment type="catalytic activity">
    <reaction evidence="1 18">
        <text>1-(5-phospho-beta-D-ribosyl)-ATP + diphosphate = 5-phospho-alpha-D-ribose 1-diphosphate + ATP</text>
        <dbReference type="Rhea" id="RHEA:18473"/>
        <dbReference type="ChEBI" id="CHEBI:30616"/>
        <dbReference type="ChEBI" id="CHEBI:33019"/>
        <dbReference type="ChEBI" id="CHEBI:58017"/>
        <dbReference type="ChEBI" id="CHEBI:73183"/>
        <dbReference type="EC" id="2.4.2.17"/>
    </reaction>
</comment>
<accession>A0A150J490</accession>
<comment type="function">
    <text evidence="17 18">Catalyzes the condensation of ATP and 5-phosphoribose 1-diphosphate to form N'-(5'-phosphoribosyl)-ATP (PR-ATP). Has a crucial role in the pathway because the rate of histidine biosynthesis seems to be controlled primarily by regulation of HisG enzymatic activity.</text>
</comment>
<feature type="domain" description="ATP phosphoribosyltransferase catalytic" evidence="19">
    <location>
        <begin position="49"/>
        <end position="204"/>
    </location>
</feature>
<evidence type="ECO:0000313" key="21">
    <source>
        <dbReference type="EMBL" id="KYC52039.1"/>
    </source>
</evidence>
<dbReference type="AlphaFoldDB" id="A0A150J490"/>
<comment type="pathway">
    <text evidence="4 18">Amino-acid biosynthesis; L-histidine biosynthesis; L-histidine from 5-phospho-alpha-D-ribose 1-diphosphate: step 1/9.</text>
</comment>
<comment type="caution">
    <text evidence="21">The sequence shown here is derived from an EMBL/GenBank/DDBJ whole genome shotgun (WGS) entry which is preliminary data.</text>
</comment>
<evidence type="ECO:0000256" key="5">
    <source>
        <dbReference type="ARBA" id="ARBA00007955"/>
    </source>
</evidence>
<dbReference type="InterPro" id="IPR015867">
    <property type="entry name" value="N-reg_PII/ATP_PRibTrfase_C"/>
</dbReference>
<dbReference type="PANTHER" id="PTHR21403:SF10">
    <property type="entry name" value="ATP PHOSPHORIBOSYLTRANSFERASE"/>
    <property type="match status" value="1"/>
</dbReference>
<proteinExistence type="inferred from homology"/>
<dbReference type="NCBIfam" id="TIGR00070">
    <property type="entry name" value="hisG"/>
    <property type="match status" value="1"/>
</dbReference>
<dbReference type="Gene3D" id="3.30.70.120">
    <property type="match status" value="1"/>
</dbReference>
<keyword evidence="13 18" id="KW-0547">Nucleotide-binding</keyword>
<dbReference type="Gene3D" id="3.40.190.10">
    <property type="entry name" value="Periplasmic binding protein-like II"/>
    <property type="match status" value="2"/>
</dbReference>
<dbReference type="InterPro" id="IPR013115">
    <property type="entry name" value="HisG_C"/>
</dbReference>
<comment type="activity regulation">
    <text evidence="18">Feedback inhibited by histidine.</text>
</comment>
<dbReference type="UniPathway" id="UPA00031">
    <property type="reaction ID" value="UER00006"/>
</dbReference>
<dbReference type="EC" id="2.4.2.17" evidence="6 18"/>
<evidence type="ECO:0000313" key="22">
    <source>
        <dbReference type="Proteomes" id="UP000075398"/>
    </source>
</evidence>
<evidence type="ECO:0000256" key="10">
    <source>
        <dbReference type="ARBA" id="ARBA00022676"/>
    </source>
</evidence>
<dbReference type="InterPro" id="IPR001348">
    <property type="entry name" value="ATP_PRibTrfase_HisG"/>
</dbReference>
<keyword evidence="12 18" id="KW-0479">Metal-binding</keyword>
<dbReference type="InterPro" id="IPR018198">
    <property type="entry name" value="ATP_PRibTrfase_CS"/>
</dbReference>
<reference evidence="21 22" key="1">
    <citation type="journal article" date="2016" name="ISME J.">
        <title>Chasing the elusive Euryarchaeota class WSA2: genomes reveal a uniquely fastidious methyl-reducing methanogen.</title>
        <authorList>
            <person name="Nobu M.K."/>
            <person name="Narihiro T."/>
            <person name="Kuroda K."/>
            <person name="Mei R."/>
            <person name="Liu W.T."/>
        </authorList>
    </citation>
    <scope>NUCLEOTIDE SEQUENCE [LARGE SCALE GENOMIC DNA]</scope>
    <source>
        <strain evidence="21">U1lsi0528_Bin055</strain>
    </source>
</reference>
<evidence type="ECO:0000259" key="20">
    <source>
        <dbReference type="Pfam" id="PF08029"/>
    </source>
</evidence>
<evidence type="ECO:0000256" key="4">
    <source>
        <dbReference type="ARBA" id="ARBA00004667"/>
    </source>
</evidence>